<evidence type="ECO:0000313" key="2">
    <source>
        <dbReference type="EMBL" id="ETN85762.1"/>
    </source>
</evidence>
<feature type="compositionally biased region" description="Basic and acidic residues" evidence="1">
    <location>
        <begin position="137"/>
        <end position="152"/>
    </location>
</feature>
<proteinExistence type="predicted"/>
<dbReference type="AlphaFoldDB" id="W2TXM1"/>
<feature type="region of interest" description="Disordered" evidence="1">
    <location>
        <begin position="133"/>
        <end position="158"/>
    </location>
</feature>
<dbReference type="KEGG" id="nai:NECAME_16664"/>
<protein>
    <submittedName>
        <fullName evidence="2">Uncharacterized protein</fullName>
    </submittedName>
</protein>
<organism evidence="2 3">
    <name type="scientific">Necator americanus</name>
    <name type="common">Human hookworm</name>
    <dbReference type="NCBI Taxonomy" id="51031"/>
    <lineage>
        <taxon>Eukaryota</taxon>
        <taxon>Metazoa</taxon>
        <taxon>Ecdysozoa</taxon>
        <taxon>Nematoda</taxon>
        <taxon>Chromadorea</taxon>
        <taxon>Rhabditida</taxon>
        <taxon>Rhabditina</taxon>
        <taxon>Rhabditomorpha</taxon>
        <taxon>Strongyloidea</taxon>
        <taxon>Ancylostomatidae</taxon>
        <taxon>Bunostominae</taxon>
        <taxon>Necator</taxon>
    </lineage>
</organism>
<evidence type="ECO:0000313" key="3">
    <source>
        <dbReference type="Proteomes" id="UP000053676"/>
    </source>
</evidence>
<dbReference type="Proteomes" id="UP000053676">
    <property type="component" value="Unassembled WGS sequence"/>
</dbReference>
<reference evidence="3" key="1">
    <citation type="journal article" date="2014" name="Nat. Genet.">
        <title>Genome of the human hookworm Necator americanus.</title>
        <authorList>
            <person name="Tang Y.T."/>
            <person name="Gao X."/>
            <person name="Rosa B.A."/>
            <person name="Abubucker S."/>
            <person name="Hallsworth-Pepin K."/>
            <person name="Martin J."/>
            <person name="Tyagi R."/>
            <person name="Heizer E."/>
            <person name="Zhang X."/>
            <person name="Bhonagiri-Palsikar V."/>
            <person name="Minx P."/>
            <person name="Warren W.C."/>
            <person name="Wang Q."/>
            <person name="Zhan B."/>
            <person name="Hotez P.J."/>
            <person name="Sternberg P.W."/>
            <person name="Dougall A."/>
            <person name="Gaze S.T."/>
            <person name="Mulvenna J."/>
            <person name="Sotillo J."/>
            <person name="Ranganathan S."/>
            <person name="Rabelo E.M."/>
            <person name="Wilson R.K."/>
            <person name="Felgner P.L."/>
            <person name="Bethony J."/>
            <person name="Hawdon J.M."/>
            <person name="Gasser R.B."/>
            <person name="Loukas A."/>
            <person name="Mitreva M."/>
        </authorList>
    </citation>
    <scope>NUCLEOTIDE SEQUENCE [LARGE SCALE GENOMIC DNA]</scope>
</reference>
<accession>W2TXM1</accession>
<keyword evidence="3" id="KW-1185">Reference proteome</keyword>
<dbReference type="OrthoDB" id="5870292at2759"/>
<sequence>MNCFNAPSVALTYKNVPDLSQSFTKPAVLLDILCSFSIRISLKHLCRNTAREIPCLNGLKVLSTIWKFLSYLWRKKSSKQSTNDLTTMNIPKEHETILNKRNNEKNVGMLVSVFYGLFFLVRQQEDWSREQSLIGKGDGRTEEPPMRNKSIDLEQFTQ</sequence>
<name>W2TXM1_NECAM</name>
<dbReference type="EMBL" id="KI657674">
    <property type="protein sequence ID" value="ETN85762.1"/>
    <property type="molecule type" value="Genomic_DNA"/>
</dbReference>
<gene>
    <name evidence="2" type="ORF">NECAME_16664</name>
</gene>
<evidence type="ECO:0000256" key="1">
    <source>
        <dbReference type="SAM" id="MobiDB-lite"/>
    </source>
</evidence>